<dbReference type="SUPFAM" id="SSF51905">
    <property type="entry name" value="FAD/NAD(P)-binding domain"/>
    <property type="match status" value="1"/>
</dbReference>
<dbReference type="PROSITE" id="PS00624">
    <property type="entry name" value="GMC_OXRED_2"/>
    <property type="match status" value="1"/>
</dbReference>
<proteinExistence type="inferred from homology"/>
<evidence type="ECO:0000313" key="9">
    <source>
        <dbReference type="Proteomes" id="UP001324427"/>
    </source>
</evidence>
<dbReference type="InterPro" id="IPR012132">
    <property type="entry name" value="GMC_OxRdtase"/>
</dbReference>
<dbReference type="Gene3D" id="3.50.50.60">
    <property type="entry name" value="FAD/NAD(P)-binding domain"/>
    <property type="match status" value="1"/>
</dbReference>
<dbReference type="Proteomes" id="UP001324427">
    <property type="component" value="Unassembled WGS sequence"/>
</dbReference>
<name>A0AAV9JCS1_9PEZI</name>
<keyword evidence="4 6" id="KW-0274">FAD</keyword>
<dbReference type="SUPFAM" id="SSF54373">
    <property type="entry name" value="FAD-linked reductases, C-terminal domain"/>
    <property type="match status" value="1"/>
</dbReference>
<dbReference type="InterPro" id="IPR036188">
    <property type="entry name" value="FAD/NAD-bd_sf"/>
</dbReference>
<comment type="caution">
    <text evidence="8">The sequence shown here is derived from an EMBL/GenBank/DDBJ whole genome shotgun (WGS) entry which is preliminary data.</text>
</comment>
<organism evidence="8 9">
    <name type="scientific">Oleoguttula mirabilis</name>
    <dbReference type="NCBI Taxonomy" id="1507867"/>
    <lineage>
        <taxon>Eukaryota</taxon>
        <taxon>Fungi</taxon>
        <taxon>Dikarya</taxon>
        <taxon>Ascomycota</taxon>
        <taxon>Pezizomycotina</taxon>
        <taxon>Dothideomycetes</taxon>
        <taxon>Dothideomycetidae</taxon>
        <taxon>Mycosphaerellales</taxon>
        <taxon>Teratosphaeriaceae</taxon>
        <taxon>Oleoguttula</taxon>
    </lineage>
</organism>
<reference evidence="8 9" key="1">
    <citation type="submission" date="2021-11" db="EMBL/GenBank/DDBJ databases">
        <title>Black yeast isolated from Biological Soil Crust.</title>
        <authorList>
            <person name="Kurbessoian T."/>
        </authorList>
    </citation>
    <scope>NUCLEOTIDE SEQUENCE [LARGE SCALE GENOMIC DNA]</scope>
    <source>
        <strain evidence="8 9">CCFEE 5522</strain>
    </source>
</reference>
<dbReference type="PIRSF" id="PIRSF000137">
    <property type="entry name" value="Alcohol_oxidase"/>
    <property type="match status" value="1"/>
</dbReference>
<protein>
    <recommendedName>
        <fullName evidence="7">Glucose-methanol-choline oxidoreductase N-terminal domain-containing protein</fullName>
    </recommendedName>
</protein>
<evidence type="ECO:0000256" key="2">
    <source>
        <dbReference type="ARBA" id="ARBA00010790"/>
    </source>
</evidence>
<evidence type="ECO:0000256" key="5">
    <source>
        <dbReference type="ARBA" id="ARBA00023002"/>
    </source>
</evidence>
<dbReference type="EMBL" id="JAVFHQ010000035">
    <property type="protein sequence ID" value="KAK4543053.1"/>
    <property type="molecule type" value="Genomic_DNA"/>
</dbReference>
<dbReference type="InterPro" id="IPR000172">
    <property type="entry name" value="GMC_OxRdtase_N"/>
</dbReference>
<dbReference type="Pfam" id="PF05199">
    <property type="entry name" value="GMC_oxred_C"/>
    <property type="match status" value="1"/>
</dbReference>
<dbReference type="GO" id="GO:0050660">
    <property type="term" value="F:flavin adenine dinucleotide binding"/>
    <property type="evidence" value="ECO:0007669"/>
    <property type="project" value="InterPro"/>
</dbReference>
<evidence type="ECO:0000259" key="7">
    <source>
        <dbReference type="PROSITE" id="PS00624"/>
    </source>
</evidence>
<dbReference type="PANTHER" id="PTHR11552">
    <property type="entry name" value="GLUCOSE-METHANOL-CHOLINE GMC OXIDOREDUCTASE"/>
    <property type="match status" value="1"/>
</dbReference>
<accession>A0AAV9JCS1</accession>
<sequence length="610" mass="66167">MGDSKGAKGVEQTHDIIIIGAGTAGSVLANRLSANPDVSVLVLEAGKDHNNDPNVYTPGLALQLLDNDKYDWRFATEPEPQLNDRVIKHPRGKVVGGSSAINSFALIYPNRAGIDVWESMGCEGWSWDALQPAFEKFQSVCEPVDEMREQLVLAHGEKVIGRTEGPLQASFPPRVEPLQKAWVETWRSLGLDSKSDSLEGEALGGHTSTCHISADRKERSHAGVAFLRPVADRPNLTVVTEALVERIIFSRPPGGEVTATGVQYTRGGNSHTVHARKEVILAAGSFGSPALLELSGIGDRDRLSELGIPVVHHNPAVGENLQDHIRGGLSFEAAEGVPARSRMPEEEARKLYEHDRSGPWGESACWAFAYMPLLPLMSKSEQAEHLRLLDTGFESVPPSSAFEKQRDAFVRTMLSSPTEAAATAYLARKPAILAPSSTPEAGADAQPTNWITLFAMLAHPLSRGSVHITSRSPSHKPRIIGNYYSHPLDLEVHARILKAFERLVSTPPLSKWLKVGGKRMPNLGPDASLEDIKASLRQYAGTNYHPTGTCSMLPEEVGGVVDSRLRVYGVRNLRVIDASVMPMITRGNVIATVYAIAENAAEMLTEELGG</sequence>
<keyword evidence="3" id="KW-0285">Flavoprotein</keyword>
<evidence type="ECO:0000256" key="3">
    <source>
        <dbReference type="ARBA" id="ARBA00022630"/>
    </source>
</evidence>
<keyword evidence="9" id="KW-1185">Reference proteome</keyword>
<evidence type="ECO:0000313" key="8">
    <source>
        <dbReference type="EMBL" id="KAK4543053.1"/>
    </source>
</evidence>
<dbReference type="Pfam" id="PF00732">
    <property type="entry name" value="GMC_oxred_N"/>
    <property type="match status" value="1"/>
</dbReference>
<comment type="cofactor">
    <cofactor evidence="1 6">
        <name>FAD</name>
        <dbReference type="ChEBI" id="CHEBI:57692"/>
    </cofactor>
</comment>
<comment type="similarity">
    <text evidence="2">Belongs to the GMC oxidoreductase family.</text>
</comment>
<evidence type="ECO:0000256" key="1">
    <source>
        <dbReference type="ARBA" id="ARBA00001974"/>
    </source>
</evidence>
<dbReference type="InterPro" id="IPR007867">
    <property type="entry name" value="GMC_OxRtase_C"/>
</dbReference>
<keyword evidence="5" id="KW-0560">Oxidoreductase</keyword>
<dbReference type="PANTHER" id="PTHR11552:SF201">
    <property type="entry name" value="GLUCOSE-METHANOL-CHOLINE OXIDOREDUCTASE N-TERMINAL DOMAIN-CONTAINING PROTEIN"/>
    <property type="match status" value="1"/>
</dbReference>
<dbReference type="Gene3D" id="3.30.560.10">
    <property type="entry name" value="Glucose Oxidase, domain 3"/>
    <property type="match status" value="1"/>
</dbReference>
<feature type="binding site" evidence="6">
    <location>
        <position position="244"/>
    </location>
    <ligand>
        <name>FAD</name>
        <dbReference type="ChEBI" id="CHEBI:57692"/>
    </ligand>
</feature>
<dbReference type="AlphaFoldDB" id="A0AAV9JCS1"/>
<gene>
    <name evidence="8" type="ORF">LTR36_005830</name>
</gene>
<dbReference type="GO" id="GO:0016614">
    <property type="term" value="F:oxidoreductase activity, acting on CH-OH group of donors"/>
    <property type="evidence" value="ECO:0007669"/>
    <property type="project" value="InterPro"/>
</dbReference>
<feature type="domain" description="Glucose-methanol-choline oxidoreductase N-terminal" evidence="7">
    <location>
        <begin position="284"/>
        <end position="298"/>
    </location>
</feature>
<feature type="binding site" evidence="6">
    <location>
        <position position="94"/>
    </location>
    <ligand>
        <name>FAD</name>
        <dbReference type="ChEBI" id="CHEBI:57692"/>
    </ligand>
</feature>
<evidence type="ECO:0000256" key="6">
    <source>
        <dbReference type="PIRSR" id="PIRSR000137-2"/>
    </source>
</evidence>
<evidence type="ECO:0000256" key="4">
    <source>
        <dbReference type="ARBA" id="ARBA00022827"/>
    </source>
</evidence>